<dbReference type="CDD" id="cd10936">
    <property type="entry name" value="CE4_DAC2"/>
    <property type="match status" value="1"/>
</dbReference>
<dbReference type="InterPro" id="IPR006837">
    <property type="entry name" value="Divergent_DAC"/>
</dbReference>
<dbReference type="InterPro" id="IPR011330">
    <property type="entry name" value="Glyco_hydro/deAcase_b/a-brl"/>
</dbReference>
<dbReference type="EMBL" id="QFQB01000077">
    <property type="protein sequence ID" value="PZQ44791.1"/>
    <property type="molecule type" value="Genomic_DNA"/>
</dbReference>
<accession>A0A2W5MU45</accession>
<evidence type="ECO:0000313" key="2">
    <source>
        <dbReference type="Proteomes" id="UP000249417"/>
    </source>
</evidence>
<evidence type="ECO:0008006" key="3">
    <source>
        <dbReference type="Google" id="ProtNLM"/>
    </source>
</evidence>
<reference evidence="1 2" key="1">
    <citation type="submission" date="2017-08" db="EMBL/GenBank/DDBJ databases">
        <title>Infants hospitalized years apart are colonized by the same room-sourced microbial strains.</title>
        <authorList>
            <person name="Brooks B."/>
            <person name="Olm M.R."/>
            <person name="Firek B.A."/>
            <person name="Baker R."/>
            <person name="Thomas B.C."/>
            <person name="Morowitz M.J."/>
            <person name="Banfield J.F."/>
        </authorList>
    </citation>
    <scope>NUCLEOTIDE SEQUENCE [LARGE SCALE GENOMIC DNA]</scope>
    <source>
        <strain evidence="1">S2_005_002_R2_29</strain>
    </source>
</reference>
<evidence type="ECO:0000313" key="1">
    <source>
        <dbReference type="EMBL" id="PZQ44791.1"/>
    </source>
</evidence>
<protein>
    <recommendedName>
        <fullName evidence="3">Divergent polysaccharide deacetylase family protein</fullName>
    </recommendedName>
</protein>
<dbReference type="GO" id="GO:0005975">
    <property type="term" value="P:carbohydrate metabolic process"/>
    <property type="evidence" value="ECO:0007669"/>
    <property type="project" value="InterPro"/>
</dbReference>
<dbReference type="AlphaFoldDB" id="A0A2W5MU45"/>
<name>A0A2W5MU45_9BACT</name>
<organism evidence="1 2">
    <name type="scientific">Micavibrio aeruginosavorus</name>
    <dbReference type="NCBI Taxonomy" id="349221"/>
    <lineage>
        <taxon>Bacteria</taxon>
        <taxon>Pseudomonadati</taxon>
        <taxon>Bdellovibrionota</taxon>
        <taxon>Bdellovibrionia</taxon>
        <taxon>Bdellovibrionales</taxon>
        <taxon>Pseudobdellovibrionaceae</taxon>
        <taxon>Micavibrio</taxon>
    </lineage>
</organism>
<dbReference type="PANTHER" id="PTHR30105">
    <property type="entry name" value="UNCHARACTERIZED YIBQ-RELATED"/>
    <property type="match status" value="1"/>
</dbReference>
<dbReference type="Proteomes" id="UP000249417">
    <property type="component" value="Unassembled WGS sequence"/>
</dbReference>
<dbReference type="Pfam" id="PF04748">
    <property type="entry name" value="Polysacc_deac_2"/>
    <property type="match status" value="1"/>
</dbReference>
<proteinExistence type="predicted"/>
<dbReference type="Gene3D" id="3.20.20.370">
    <property type="entry name" value="Glycoside hydrolase/deacetylase"/>
    <property type="match status" value="1"/>
</dbReference>
<sequence length="327" mass="35914">MITGAVIFSLIFVWMVLRSNDTAQRLQDELPYDVAAILEPSKEVKKGPENSSQDGLGKANAVQPLPPAPIEGLFEMFEGKQLPISRIQDDMTPFQAYKRPFQPVAGRPIVSIVIVDYGVSELMSKSILDNMPPEISLVLSSYADEPSKWATAARTYGHEFWLGLPLQTKDFGVDDIGPRALLQNASAEENQRRLFNVLGTSVGYAGIVTQKDHIFDASSSGIEPALKQIFGRGLAMAESNTDTAALGLSMAMEFGYPYAQNNFWLDKDLRPSVVERTLREVEAQAMRKGKAIAFVHPYPAALNKVQEWLATAPENGIQIAPLSAMVQ</sequence>
<gene>
    <name evidence="1" type="ORF">DI551_09375</name>
</gene>
<dbReference type="PANTHER" id="PTHR30105:SF2">
    <property type="entry name" value="DIVERGENT POLYSACCHARIDE DEACETYLASE SUPERFAMILY"/>
    <property type="match status" value="1"/>
</dbReference>
<comment type="caution">
    <text evidence="1">The sequence shown here is derived from an EMBL/GenBank/DDBJ whole genome shotgun (WGS) entry which is preliminary data.</text>
</comment>
<dbReference type="SUPFAM" id="SSF88713">
    <property type="entry name" value="Glycoside hydrolase/deacetylase"/>
    <property type="match status" value="1"/>
</dbReference>